<comment type="caution">
    <text evidence="2">The sequence shown here is derived from an EMBL/GenBank/DDBJ whole genome shotgun (WGS) entry which is preliminary data.</text>
</comment>
<gene>
    <name evidence="2" type="ORF">GCM10023081_12460</name>
</gene>
<dbReference type="EMBL" id="BAABEO010000008">
    <property type="protein sequence ID" value="GAA3675551.1"/>
    <property type="molecule type" value="Genomic_DNA"/>
</dbReference>
<feature type="chain" id="PRO_5045950549" evidence="1">
    <location>
        <begin position="41"/>
        <end position="406"/>
    </location>
</feature>
<proteinExistence type="predicted"/>
<feature type="signal peptide" evidence="1">
    <location>
        <begin position="1"/>
        <end position="40"/>
    </location>
</feature>
<dbReference type="RefSeq" id="WP_345149278.1">
    <property type="nucleotide sequence ID" value="NZ_BAABEO010000008.1"/>
</dbReference>
<evidence type="ECO:0000313" key="3">
    <source>
        <dbReference type="Proteomes" id="UP001500752"/>
    </source>
</evidence>
<reference evidence="3" key="1">
    <citation type="journal article" date="2019" name="Int. J. Syst. Evol. Microbiol.">
        <title>The Global Catalogue of Microorganisms (GCM) 10K type strain sequencing project: providing services to taxonomists for standard genome sequencing and annotation.</title>
        <authorList>
            <consortium name="The Broad Institute Genomics Platform"/>
            <consortium name="The Broad Institute Genome Sequencing Center for Infectious Disease"/>
            <person name="Wu L."/>
            <person name="Ma J."/>
        </authorList>
    </citation>
    <scope>NUCLEOTIDE SEQUENCE [LARGE SCALE GENOMIC DNA]</scope>
    <source>
        <strain evidence="3">JCM 30742</strain>
    </source>
</reference>
<sequence length="406" mass="42621">MDHLHTSAPRAGRRPRWLAALVAVVAALFLAGGLAAPAQAAAATTVLTVSASDYSVSSGASVTVTGTLKRGSKAVSGVYVTLQKRTAGNSKWTTVKKTKTSSKGKVSAKVSKLAKNTEIRAVFSGTSKYKASKSSAKKVTVTQKVTVTKTSTTKPTKGADITLSGTTTSGLAGKKVYLQQKFGTTWKNVPFESASSKVTQEKTFTVSTKAGSAGKATYRVYAPASASTKSATSAEKAFTVYQWFKLSQTAPSSASEWVGGWKGFLPGQASINGKTFADALADFHGYDGDGERISPDQPTWSVWTVDRRCQTLEVTIGMDDDSAPGAAADFVVYGVPDASAPDVYEEFYAGTFETGNASAKRSYSVAKFDEVELRAWESETASYGLGEQGIPVFADAKVLCSSKPAA</sequence>
<dbReference type="Proteomes" id="UP001500752">
    <property type="component" value="Unassembled WGS sequence"/>
</dbReference>
<keyword evidence="1" id="KW-0732">Signal</keyword>
<evidence type="ECO:0000313" key="2">
    <source>
        <dbReference type="EMBL" id="GAA3675551.1"/>
    </source>
</evidence>
<evidence type="ECO:0000256" key="1">
    <source>
        <dbReference type="SAM" id="SignalP"/>
    </source>
</evidence>
<name>A0ABP7C3W4_9MICC</name>
<protein>
    <submittedName>
        <fullName evidence="2">Uncharacterized protein</fullName>
    </submittedName>
</protein>
<accession>A0ABP7C3W4</accession>
<organism evidence="2 3">
    <name type="scientific">Arthrobacter ginkgonis</name>
    <dbReference type="NCBI Taxonomy" id="1630594"/>
    <lineage>
        <taxon>Bacteria</taxon>
        <taxon>Bacillati</taxon>
        <taxon>Actinomycetota</taxon>
        <taxon>Actinomycetes</taxon>
        <taxon>Micrococcales</taxon>
        <taxon>Micrococcaceae</taxon>
        <taxon>Arthrobacter</taxon>
    </lineage>
</organism>
<keyword evidence="3" id="KW-1185">Reference proteome</keyword>